<dbReference type="GO" id="GO:0016740">
    <property type="term" value="F:transferase activity"/>
    <property type="evidence" value="ECO:0007669"/>
    <property type="project" value="UniProtKB-KW"/>
</dbReference>
<proteinExistence type="predicted"/>
<dbReference type="EMBL" id="LOWA01000008">
    <property type="protein sequence ID" value="KVE30105.1"/>
    <property type="molecule type" value="Genomic_DNA"/>
</dbReference>
<keyword evidence="1" id="KW-0808">Transferase</keyword>
<dbReference type="InterPro" id="IPR003673">
    <property type="entry name" value="CoA-Trfase_fam_III"/>
</dbReference>
<dbReference type="Gene3D" id="3.40.50.10540">
    <property type="entry name" value="Crotonobetainyl-coa:carnitine coa-transferase, domain 1"/>
    <property type="match status" value="1"/>
</dbReference>
<dbReference type="SUPFAM" id="SSF89796">
    <property type="entry name" value="CoA-transferase family III (CaiB/BaiF)"/>
    <property type="match status" value="1"/>
</dbReference>
<dbReference type="InterPro" id="IPR044855">
    <property type="entry name" value="CoA-Trfase_III_dom3_sf"/>
</dbReference>
<evidence type="ECO:0000313" key="2">
    <source>
        <dbReference type="Proteomes" id="UP000062788"/>
    </source>
</evidence>
<dbReference type="Pfam" id="PF02515">
    <property type="entry name" value="CoA_transf_3"/>
    <property type="match status" value="1"/>
</dbReference>
<comment type="caution">
    <text evidence="1">The sequence shown here is derived from an EMBL/GenBank/DDBJ whole genome shotgun (WGS) entry which is preliminary data.</text>
</comment>
<evidence type="ECO:0000313" key="1">
    <source>
        <dbReference type="EMBL" id="KVE30105.1"/>
    </source>
</evidence>
<dbReference type="InterPro" id="IPR050509">
    <property type="entry name" value="CoA-transferase_III"/>
</dbReference>
<name>A0A103E841_9BURK</name>
<sequence>MKQDKPEWSCLTGVTIVDLSQLLPGPHATALLAQLGANVVKVEPPGSGDASRLLGDAVFAQFNRGKRSVVLDIKTPEGKAALMKLVRDADALVEGFRPGVMAKLGLDYAALAQENPRIVMCSISGFGQTGPYANRPGHDLNYLAQAGYWSAPAQIEDKVARPRVRLADYAAASHAALALAVAVMSARQNGRGQHLDVSIHDTTMAWVAPAAWAARKRGADAPPPSSLVMPDNDLFETADGRHLALGILENKFWIVLRDTLGGEFPALTDVRFETRIGRLRHKNEVRAALKAVFATRTLAEWIGALASVDLPISPVLDADELFDDPHVRARGMVRKLDDGDAIALRFPVKFSLGLPDGDDRVPELNEMWLDVSARNGAA</sequence>
<dbReference type="InterPro" id="IPR023606">
    <property type="entry name" value="CoA-Trfase_III_dom_1_sf"/>
</dbReference>
<reference evidence="1 2" key="1">
    <citation type="submission" date="2015-11" db="EMBL/GenBank/DDBJ databases">
        <title>Expanding the genomic diversity of Burkholderia species for the development of highly accurate diagnostics.</title>
        <authorList>
            <person name="Sahl J."/>
            <person name="Keim P."/>
            <person name="Wagner D."/>
        </authorList>
    </citation>
    <scope>NUCLEOTIDE SEQUENCE [LARGE SCALE GENOMIC DNA]</scope>
    <source>
        <strain evidence="1 2">TSV85</strain>
    </source>
</reference>
<dbReference type="Gene3D" id="3.30.1540.10">
    <property type="entry name" value="formyl-coa transferase, domain 3"/>
    <property type="match status" value="1"/>
</dbReference>
<keyword evidence="2" id="KW-1185">Reference proteome</keyword>
<dbReference type="RefSeq" id="WP_059512879.1">
    <property type="nucleotide sequence ID" value="NZ_LOWA01000008.1"/>
</dbReference>
<dbReference type="OrthoDB" id="8523055at2"/>
<dbReference type="PANTHER" id="PTHR48228">
    <property type="entry name" value="SUCCINYL-COA--D-CITRAMALATE COA-TRANSFERASE"/>
    <property type="match status" value="1"/>
</dbReference>
<gene>
    <name evidence="1" type="ORF">WS67_04260</name>
</gene>
<dbReference type="Proteomes" id="UP000062788">
    <property type="component" value="Unassembled WGS sequence"/>
</dbReference>
<accession>A0A103E841</accession>
<dbReference type="AlphaFoldDB" id="A0A103E841"/>
<organism evidence="1 2">
    <name type="scientific">Burkholderia singularis</name>
    <dbReference type="NCBI Taxonomy" id="1503053"/>
    <lineage>
        <taxon>Bacteria</taxon>
        <taxon>Pseudomonadati</taxon>
        <taxon>Pseudomonadota</taxon>
        <taxon>Betaproteobacteria</taxon>
        <taxon>Burkholderiales</taxon>
        <taxon>Burkholderiaceae</taxon>
        <taxon>Burkholderia</taxon>
        <taxon>pseudomallei group</taxon>
    </lineage>
</organism>
<dbReference type="PANTHER" id="PTHR48228:SF5">
    <property type="entry name" value="ALPHA-METHYLACYL-COA RACEMASE"/>
    <property type="match status" value="1"/>
</dbReference>
<protein>
    <submittedName>
        <fullName evidence="1">Acyl-CoA transferase</fullName>
    </submittedName>
</protein>